<evidence type="ECO:0000256" key="1">
    <source>
        <dbReference type="ARBA" id="ARBA00022801"/>
    </source>
</evidence>
<keyword evidence="4" id="KW-1185">Reference proteome</keyword>
<dbReference type="Pfam" id="PF01915">
    <property type="entry name" value="Glyco_hydro_3_C"/>
    <property type="match status" value="1"/>
</dbReference>
<dbReference type="EMBL" id="JAHBAY010000002">
    <property type="protein sequence ID" value="MBT0768591.1"/>
    <property type="molecule type" value="Genomic_DNA"/>
</dbReference>
<dbReference type="Gene3D" id="3.20.20.300">
    <property type="entry name" value="Glycoside hydrolase, family 3, N-terminal domain"/>
    <property type="match status" value="1"/>
</dbReference>
<evidence type="ECO:0000313" key="4">
    <source>
        <dbReference type="Proteomes" id="UP001197247"/>
    </source>
</evidence>
<feature type="domain" description="Fibronectin type III-like" evidence="2">
    <location>
        <begin position="671"/>
        <end position="740"/>
    </location>
</feature>
<dbReference type="InterPro" id="IPR002772">
    <property type="entry name" value="Glyco_hydro_3_C"/>
</dbReference>
<reference evidence="3 4" key="1">
    <citation type="submission" date="2021-05" db="EMBL/GenBank/DDBJ databases">
        <title>Kineosporia and Streptomyces sp. nov. two new marine actinobacteria isolated from Coral.</title>
        <authorList>
            <person name="Buangrab K."/>
            <person name="Sutthacheep M."/>
            <person name="Yeemin T."/>
            <person name="Harunari E."/>
            <person name="Igarashi Y."/>
            <person name="Kanchanasin P."/>
            <person name="Tanasupawat S."/>
            <person name="Phongsopitanun W."/>
        </authorList>
    </citation>
    <scope>NUCLEOTIDE SEQUENCE [LARGE SCALE GENOMIC DNA]</scope>
    <source>
        <strain evidence="3 4">J2-2</strain>
    </source>
</reference>
<dbReference type="RefSeq" id="WP_214154884.1">
    <property type="nucleotide sequence ID" value="NZ_JAHBAY010000002.1"/>
</dbReference>
<dbReference type="Pfam" id="PF00933">
    <property type="entry name" value="Glyco_hydro_3"/>
    <property type="match status" value="1"/>
</dbReference>
<name>A0ABS5TC20_9ACTN</name>
<dbReference type="InterPro" id="IPR051915">
    <property type="entry name" value="Cellulose_Degrad_GH3"/>
</dbReference>
<dbReference type="SMART" id="SM01217">
    <property type="entry name" value="Fn3_like"/>
    <property type="match status" value="1"/>
</dbReference>
<dbReference type="SUPFAM" id="SSF52279">
    <property type="entry name" value="Beta-D-glucan exohydrolase, C-terminal domain"/>
    <property type="match status" value="1"/>
</dbReference>
<dbReference type="PRINTS" id="PR00133">
    <property type="entry name" value="GLHYDRLASE3"/>
</dbReference>
<dbReference type="InterPro" id="IPR013783">
    <property type="entry name" value="Ig-like_fold"/>
</dbReference>
<dbReference type="GO" id="GO:0016787">
    <property type="term" value="F:hydrolase activity"/>
    <property type="evidence" value="ECO:0007669"/>
    <property type="project" value="UniProtKB-KW"/>
</dbReference>
<protein>
    <submittedName>
        <fullName evidence="3">Glycoside hydrolase family 3 C-terminal domain-containing protein</fullName>
    </submittedName>
</protein>
<organism evidence="3 4">
    <name type="scientific">Kineosporia corallincola</name>
    <dbReference type="NCBI Taxonomy" id="2835133"/>
    <lineage>
        <taxon>Bacteria</taxon>
        <taxon>Bacillati</taxon>
        <taxon>Actinomycetota</taxon>
        <taxon>Actinomycetes</taxon>
        <taxon>Kineosporiales</taxon>
        <taxon>Kineosporiaceae</taxon>
        <taxon>Kineosporia</taxon>
    </lineage>
</organism>
<dbReference type="InterPro" id="IPR001764">
    <property type="entry name" value="Glyco_hydro_3_N"/>
</dbReference>
<gene>
    <name evidence="3" type="ORF">KIH74_06615</name>
</gene>
<dbReference type="Proteomes" id="UP001197247">
    <property type="component" value="Unassembled WGS sequence"/>
</dbReference>
<dbReference type="PANTHER" id="PTHR30620">
    <property type="entry name" value="PERIPLASMIC BETA-GLUCOSIDASE-RELATED"/>
    <property type="match status" value="1"/>
</dbReference>
<dbReference type="InterPro" id="IPR036962">
    <property type="entry name" value="Glyco_hydro_3_N_sf"/>
</dbReference>
<sequence>MRQLLDRLTLREKIGQLNQRLPGWDALRVNGSRLEVTDALRREVDRFGGIGSLYGLQRADPWSGRHWGNGIPPERSAEAAALVQAYVVGHSSSGLPTLFVEEAPHGLQGLGGQVLPVNLAVGATWDDDLVAELAALVAAQLRGRGIHVALLSGLDLLRDPRWGRAEECFSEDPYLAARLAAATVTAMQGTGTRIDDTHVAVVVKHLAAQGAGIGGRNGSGAPLGWRELHEIHLPAARAAARAGVAGYMAAYNDVDGVACSANRDLLTGVLRENWCWEGIVMADCTALDRLLDAAPDHAHAGALALRAGVDVSFWDQAYVVLDEALDRGLIEMADIDRACARVLGLKQRLGLLDHQTMDDETSFGTEASTGSESRAGDDALAHRQAHRLAHQLARESIVLLSNAGVLPLAAGQRLAVVGPNADDLAAQLGDYTAPRPVPDPDSSTVRSALLELGFAVSYAAGSKLRERLPGGLDAVRAAVDAADVAVVVVGGSSRRLYESEFAENGAVAGADLGMTSGEGVDLSRVAIDPVQIEVARAAREAGRPVVGVVIGGRPHSVTEFAGFCDALIFSAFPGPTGGDALADILTGVESPSGRLPVTLPGGEGVWPVAHDERRETSRGYADASYTDNVLLGTGLSYSTFEACVLKASAEPGLRAEVHVRVRNTGGRAARFVVPLFGRRHVLGIRPRVRQVVGHAAVRLEAGAERDVVFRLGAAQLGTVSARGLLEATPGHLDVWVSGDLHPPTDAVRIEVLP</sequence>
<dbReference type="SUPFAM" id="SSF51445">
    <property type="entry name" value="(Trans)glycosidases"/>
    <property type="match status" value="1"/>
</dbReference>
<evidence type="ECO:0000313" key="3">
    <source>
        <dbReference type="EMBL" id="MBT0768591.1"/>
    </source>
</evidence>
<proteinExistence type="predicted"/>
<comment type="caution">
    <text evidence="3">The sequence shown here is derived from an EMBL/GenBank/DDBJ whole genome shotgun (WGS) entry which is preliminary data.</text>
</comment>
<dbReference type="PANTHER" id="PTHR30620:SF123">
    <property type="entry name" value="BETA-XYLOSIDASE"/>
    <property type="match status" value="1"/>
</dbReference>
<evidence type="ECO:0000259" key="2">
    <source>
        <dbReference type="SMART" id="SM01217"/>
    </source>
</evidence>
<dbReference type="Gene3D" id="2.60.40.10">
    <property type="entry name" value="Immunoglobulins"/>
    <property type="match status" value="1"/>
</dbReference>
<accession>A0ABS5TC20</accession>
<dbReference type="InterPro" id="IPR036881">
    <property type="entry name" value="Glyco_hydro_3_C_sf"/>
</dbReference>
<keyword evidence="1 3" id="KW-0378">Hydrolase</keyword>
<dbReference type="Gene3D" id="3.40.50.1700">
    <property type="entry name" value="Glycoside hydrolase family 3 C-terminal domain"/>
    <property type="match status" value="1"/>
</dbReference>
<dbReference type="InterPro" id="IPR026891">
    <property type="entry name" value="Fn3-like"/>
</dbReference>
<dbReference type="InterPro" id="IPR017853">
    <property type="entry name" value="GH"/>
</dbReference>